<dbReference type="Proteomes" id="UP000556026">
    <property type="component" value="Unassembled WGS sequence"/>
</dbReference>
<keyword evidence="3" id="KW-1185">Reference proteome</keyword>
<sequence length="341" mass="37066">MPEGPFDAMPQSRSVHLVAALFLFAACFAPVLAGAEPFKCSACHRGLAEGKVPHRPAAEGECLRCHEQLSDDHPLGKGSMGFVVQKEKLCLTCHTTLLKADKPMLHKPVAEGKCYDCHQPHVSENKALLKDAVPVLCFRCHPKERFTGASHGHPPVAKGECLSCHDAHQSETRSLLKKSGSQLCFACHDPKLAVGKSVHKPVASGDCVGCHAVHGSSYRKILKADLPTVLYRPFSEDAFPLCFTCHKPALVLESVTDKATNFRNGTRNLHAVHVNKPGKGRSCRMCHSPHASAQDRLIYPKAPGFGAWDIPIRFDTTPTGGGCSVGCHRTFRYDRAKAVEN</sequence>
<feature type="domain" description="Doubled CXXCH motif" evidence="1">
    <location>
        <begin position="54"/>
        <end position="96"/>
    </location>
</feature>
<name>A0A6V8MLN7_9BACT</name>
<evidence type="ECO:0000259" key="1">
    <source>
        <dbReference type="Pfam" id="PF09699"/>
    </source>
</evidence>
<protein>
    <submittedName>
        <fullName evidence="2">Cytochrome c</fullName>
    </submittedName>
</protein>
<dbReference type="SUPFAM" id="SSF48695">
    <property type="entry name" value="Multiheme cytochromes"/>
    <property type="match status" value="1"/>
</dbReference>
<feature type="domain" description="Doubled CXXCH motif" evidence="1">
    <location>
        <begin position="199"/>
        <end position="248"/>
    </location>
</feature>
<organism evidence="2 3">
    <name type="scientific">Geomonas silvestris</name>
    <dbReference type="NCBI Taxonomy" id="2740184"/>
    <lineage>
        <taxon>Bacteria</taxon>
        <taxon>Pseudomonadati</taxon>
        <taxon>Thermodesulfobacteriota</taxon>
        <taxon>Desulfuromonadia</taxon>
        <taxon>Geobacterales</taxon>
        <taxon>Geobacteraceae</taxon>
        <taxon>Geomonas</taxon>
    </lineage>
</organism>
<comment type="caution">
    <text evidence="2">The sequence shown here is derived from an EMBL/GenBank/DDBJ whole genome shotgun (WGS) entry which is preliminary data.</text>
</comment>
<dbReference type="InterPro" id="IPR036280">
    <property type="entry name" value="Multihaem_cyt_sf"/>
</dbReference>
<dbReference type="AlphaFoldDB" id="A0A6V8MLN7"/>
<dbReference type="EMBL" id="BLXX01000011">
    <property type="protein sequence ID" value="GFO60918.1"/>
    <property type="molecule type" value="Genomic_DNA"/>
</dbReference>
<reference evidence="3" key="1">
    <citation type="submission" date="2020-06" db="EMBL/GenBank/DDBJ databases">
        <title>Draft genomic sequence of Geomonas sp. Red330.</title>
        <authorList>
            <person name="Itoh H."/>
            <person name="Zhenxing X."/>
            <person name="Ushijima N."/>
            <person name="Masuda Y."/>
            <person name="Shiratori Y."/>
            <person name="Senoo K."/>
        </authorList>
    </citation>
    <scope>NUCLEOTIDE SEQUENCE [LARGE SCALE GENOMIC DNA]</scope>
    <source>
        <strain evidence="3">Red330</strain>
    </source>
</reference>
<feature type="domain" description="Doubled CXXCH motif" evidence="1">
    <location>
        <begin position="153"/>
        <end position="191"/>
    </location>
</feature>
<dbReference type="InterPro" id="IPR010177">
    <property type="entry name" value="Paired_CXXCH_1"/>
</dbReference>
<dbReference type="PANTHER" id="PTHR39425">
    <property type="entry name" value="LIPOPROTEIN CYTOCHROME C"/>
    <property type="match status" value="1"/>
</dbReference>
<accession>A0A6V8MLN7</accession>
<dbReference type="PANTHER" id="PTHR39425:SF1">
    <property type="entry name" value="CYTOCHROME C7-LIKE DOMAIN-CONTAINING PROTEIN"/>
    <property type="match status" value="1"/>
</dbReference>
<dbReference type="Pfam" id="PF09699">
    <property type="entry name" value="Paired_CXXCH_1"/>
    <property type="match status" value="4"/>
</dbReference>
<feature type="domain" description="Doubled CXXCH motif" evidence="1">
    <location>
        <begin position="106"/>
        <end position="145"/>
    </location>
</feature>
<proteinExistence type="predicted"/>
<dbReference type="Gene3D" id="3.90.10.10">
    <property type="entry name" value="Cytochrome C3"/>
    <property type="match status" value="2"/>
</dbReference>
<evidence type="ECO:0000313" key="3">
    <source>
        <dbReference type="Proteomes" id="UP000556026"/>
    </source>
</evidence>
<evidence type="ECO:0000313" key="2">
    <source>
        <dbReference type="EMBL" id="GFO60918.1"/>
    </source>
</evidence>
<gene>
    <name evidence="2" type="ORF">GMST_32430</name>
</gene>
<dbReference type="NCBIfam" id="TIGR01905">
    <property type="entry name" value="paired_CXXCH_1"/>
    <property type="match status" value="3"/>
</dbReference>